<reference evidence="1 2" key="1">
    <citation type="submission" date="2017-08" db="EMBL/GenBank/DDBJ databases">
        <title>Infants hospitalized years apart are colonized by the same room-sourced microbial strains.</title>
        <authorList>
            <person name="Brooks B."/>
            <person name="Olm M.R."/>
            <person name="Firek B.A."/>
            <person name="Baker R."/>
            <person name="Thomas B.C."/>
            <person name="Morowitz M.J."/>
            <person name="Banfield J.F."/>
        </authorList>
    </citation>
    <scope>NUCLEOTIDE SEQUENCE [LARGE SCALE GENOMIC DNA]</scope>
    <source>
        <strain evidence="1">S2_005_002_R2_33</strain>
    </source>
</reference>
<sequence>MMRKPILALAPFLLISACGQEDPQGKAVEDAHDIAMVERMSKEPFKPIIPHAITEIDIARYGLDKPGCAFRKPGEKDPIFIANPDEGFMRIGGDLKRYAAKMESAQLPGNARSTYVGLASWVDLVSLADRGGGSDTLNWPAKLILHDAQERVAFMAEGEISCQR</sequence>
<evidence type="ECO:0000313" key="1">
    <source>
        <dbReference type="EMBL" id="PZQ53943.1"/>
    </source>
</evidence>
<dbReference type="EMBL" id="QFPX01000011">
    <property type="protein sequence ID" value="PZQ53943.1"/>
    <property type="molecule type" value="Genomic_DNA"/>
</dbReference>
<organism evidence="1 2">
    <name type="scientific">Novosphingobium pentaromativorans</name>
    <dbReference type="NCBI Taxonomy" id="205844"/>
    <lineage>
        <taxon>Bacteria</taxon>
        <taxon>Pseudomonadati</taxon>
        <taxon>Pseudomonadota</taxon>
        <taxon>Alphaproteobacteria</taxon>
        <taxon>Sphingomonadales</taxon>
        <taxon>Sphingomonadaceae</taxon>
        <taxon>Novosphingobium</taxon>
    </lineage>
</organism>
<dbReference type="PROSITE" id="PS51257">
    <property type="entry name" value="PROKAR_LIPOPROTEIN"/>
    <property type="match status" value="1"/>
</dbReference>
<dbReference type="AlphaFoldDB" id="A0A2W5QGY2"/>
<comment type="caution">
    <text evidence="1">The sequence shown here is derived from an EMBL/GenBank/DDBJ whole genome shotgun (WGS) entry which is preliminary data.</text>
</comment>
<evidence type="ECO:0000313" key="2">
    <source>
        <dbReference type="Proteomes" id="UP000249082"/>
    </source>
</evidence>
<dbReference type="Proteomes" id="UP000249082">
    <property type="component" value="Unassembled WGS sequence"/>
</dbReference>
<name>A0A2W5QGY2_9SPHN</name>
<accession>A0A2W5QGY2</accession>
<gene>
    <name evidence="1" type="ORF">DI555_14560</name>
</gene>
<protein>
    <submittedName>
        <fullName evidence="1">Uncharacterized protein</fullName>
    </submittedName>
</protein>
<proteinExistence type="predicted"/>